<dbReference type="PANTHER" id="PTHR43806:SF11">
    <property type="entry name" value="CEREVISIN-RELATED"/>
    <property type="match status" value="1"/>
</dbReference>
<dbReference type="RefSeq" id="WP_322448088.1">
    <property type="nucleotide sequence ID" value="NZ_JAXOFX010000016.1"/>
</dbReference>
<keyword evidence="13" id="KW-1185">Reference proteome</keyword>
<keyword evidence="5" id="KW-0645">Protease</keyword>
<sequence>MKNFLLASLLLTSPIQVDNIEQPEITNWGSVPTKVTEAHQLGYSGKGVKISILDTGVTQNHPDLDLSGGQSFVPYTTNYEDDHGHGSYVAGLIGAKHNNIGIKGIAPGSEIYSLKTLDSKRKGNFEDIVKAIEWSIDNKMDIIHFSWSTEIYSPELEAALNRAYENGILIVGSAGNTNRDVRYPAKFDSVIAVSAINQNIEKAGFSCFGPEIELAAPGVSMYSLDESHLYSTSSGTTLASAHVTGILALLKERFPEKSNIDLRQLLQSTALDLGEVGRDSHFGYGLVQVPINEFTKKDPLHPTLDRQIRVNDRKSPYHGQTLTVLKQDGEEFTVLNPKDKKVVKIKPEEVVYTAVQIVHTNTRKAMYHKKADTKIGYLDPGTYFAYRKNGDWYRIHTDFGYVWIKIQ</sequence>
<dbReference type="PANTHER" id="PTHR43806">
    <property type="entry name" value="PEPTIDASE S8"/>
    <property type="match status" value="1"/>
</dbReference>
<keyword evidence="4" id="KW-0964">Secreted</keyword>
<evidence type="ECO:0000259" key="11">
    <source>
        <dbReference type="Pfam" id="PF00082"/>
    </source>
</evidence>
<evidence type="ECO:0000256" key="1">
    <source>
        <dbReference type="ARBA" id="ARBA00001913"/>
    </source>
</evidence>
<feature type="domain" description="Peptidase S8/S53" evidence="11">
    <location>
        <begin position="45"/>
        <end position="285"/>
    </location>
</feature>
<dbReference type="Gene3D" id="3.40.50.200">
    <property type="entry name" value="Peptidase S8/S53 domain"/>
    <property type="match status" value="1"/>
</dbReference>
<dbReference type="InterPro" id="IPR036852">
    <property type="entry name" value="Peptidase_S8/S53_dom_sf"/>
</dbReference>
<dbReference type="PROSITE" id="PS00136">
    <property type="entry name" value="SUBTILASE_ASP"/>
    <property type="match status" value="1"/>
</dbReference>
<dbReference type="Pfam" id="PF00082">
    <property type="entry name" value="Peptidase_S8"/>
    <property type="match status" value="1"/>
</dbReference>
<dbReference type="PROSITE" id="PS00137">
    <property type="entry name" value="SUBTILASE_HIS"/>
    <property type="match status" value="1"/>
</dbReference>
<keyword evidence="8" id="KW-0720">Serine protease</keyword>
<comment type="caution">
    <text evidence="10">Lacks conserved residue(s) required for the propagation of feature annotation.</text>
</comment>
<evidence type="ECO:0000313" key="12">
    <source>
        <dbReference type="EMBL" id="MDZ5473798.1"/>
    </source>
</evidence>
<evidence type="ECO:0000256" key="4">
    <source>
        <dbReference type="ARBA" id="ARBA00022525"/>
    </source>
</evidence>
<comment type="subcellular location">
    <subcellularLocation>
        <location evidence="2">Secreted</location>
    </subcellularLocation>
</comment>
<evidence type="ECO:0000256" key="7">
    <source>
        <dbReference type="ARBA" id="ARBA00022801"/>
    </source>
</evidence>
<dbReference type="InterPro" id="IPR022398">
    <property type="entry name" value="Peptidase_S8_His-AS"/>
</dbReference>
<gene>
    <name evidence="12" type="ORF">SM124_18935</name>
</gene>
<dbReference type="InterPro" id="IPR050131">
    <property type="entry name" value="Peptidase_S8_subtilisin-like"/>
</dbReference>
<evidence type="ECO:0000256" key="10">
    <source>
        <dbReference type="PROSITE-ProRule" id="PRU01240"/>
    </source>
</evidence>
<keyword evidence="6" id="KW-0479">Metal-binding</keyword>
<comment type="caution">
    <text evidence="12">The sequence shown here is derived from an EMBL/GenBank/DDBJ whole genome shotgun (WGS) entry which is preliminary data.</text>
</comment>
<evidence type="ECO:0000256" key="3">
    <source>
        <dbReference type="ARBA" id="ARBA00011073"/>
    </source>
</evidence>
<accession>A0ABU5J317</accession>
<comment type="cofactor">
    <cofactor evidence="1">
        <name>Ca(2+)</name>
        <dbReference type="ChEBI" id="CHEBI:29108"/>
    </cofactor>
</comment>
<evidence type="ECO:0000256" key="2">
    <source>
        <dbReference type="ARBA" id="ARBA00004613"/>
    </source>
</evidence>
<evidence type="ECO:0000313" key="13">
    <source>
        <dbReference type="Proteomes" id="UP001290455"/>
    </source>
</evidence>
<dbReference type="PRINTS" id="PR00723">
    <property type="entry name" value="SUBTILISIN"/>
</dbReference>
<dbReference type="CDD" id="cd07477">
    <property type="entry name" value="Peptidases_S8_Subtilisin_subset"/>
    <property type="match status" value="1"/>
</dbReference>
<name>A0ABU5J317_9BACI</name>
<evidence type="ECO:0000256" key="8">
    <source>
        <dbReference type="ARBA" id="ARBA00022825"/>
    </source>
</evidence>
<evidence type="ECO:0000256" key="9">
    <source>
        <dbReference type="ARBA" id="ARBA00022837"/>
    </source>
</evidence>
<dbReference type="PROSITE" id="PS51892">
    <property type="entry name" value="SUBTILASE"/>
    <property type="match status" value="1"/>
</dbReference>
<dbReference type="InterPro" id="IPR000209">
    <property type="entry name" value="Peptidase_S8/S53_dom"/>
</dbReference>
<protein>
    <submittedName>
        <fullName evidence="12">S8 family peptidase</fullName>
    </submittedName>
</protein>
<dbReference type="EMBL" id="JAXOFX010000016">
    <property type="protein sequence ID" value="MDZ5473798.1"/>
    <property type="molecule type" value="Genomic_DNA"/>
</dbReference>
<keyword evidence="9" id="KW-0106">Calcium</keyword>
<dbReference type="SUPFAM" id="SSF52743">
    <property type="entry name" value="Subtilisin-like"/>
    <property type="match status" value="1"/>
</dbReference>
<dbReference type="InterPro" id="IPR023827">
    <property type="entry name" value="Peptidase_S8_Asp-AS"/>
</dbReference>
<dbReference type="InterPro" id="IPR034202">
    <property type="entry name" value="Subtilisin_Carlsberg-like"/>
</dbReference>
<proteinExistence type="inferred from homology"/>
<evidence type="ECO:0000256" key="6">
    <source>
        <dbReference type="ARBA" id="ARBA00022723"/>
    </source>
</evidence>
<keyword evidence="7" id="KW-0378">Hydrolase</keyword>
<organism evidence="12 13">
    <name type="scientific">Robertmurraya mangrovi</name>
    <dbReference type="NCBI Taxonomy" id="3098077"/>
    <lineage>
        <taxon>Bacteria</taxon>
        <taxon>Bacillati</taxon>
        <taxon>Bacillota</taxon>
        <taxon>Bacilli</taxon>
        <taxon>Bacillales</taxon>
        <taxon>Bacillaceae</taxon>
        <taxon>Robertmurraya</taxon>
    </lineage>
</organism>
<reference evidence="12 13" key="1">
    <citation type="submission" date="2023-11" db="EMBL/GenBank/DDBJ databases">
        <title>Bacillus jintuensis, isolated from a mudflat on the Beibu Gulf coast.</title>
        <authorList>
            <person name="Li M."/>
        </authorList>
    </citation>
    <scope>NUCLEOTIDE SEQUENCE [LARGE SCALE GENOMIC DNA]</scope>
    <source>
        <strain evidence="12 13">31A1R</strain>
    </source>
</reference>
<dbReference type="InterPro" id="IPR015500">
    <property type="entry name" value="Peptidase_S8_subtilisin-rel"/>
</dbReference>
<comment type="similarity">
    <text evidence="3 10">Belongs to the peptidase S8 family.</text>
</comment>
<evidence type="ECO:0000256" key="5">
    <source>
        <dbReference type="ARBA" id="ARBA00022670"/>
    </source>
</evidence>
<dbReference type="Proteomes" id="UP001290455">
    <property type="component" value="Unassembled WGS sequence"/>
</dbReference>